<dbReference type="HOGENOM" id="CLU_133265_1_0_11"/>
<dbReference type="SUPFAM" id="SSF50475">
    <property type="entry name" value="FMN-binding split barrel"/>
    <property type="match status" value="1"/>
</dbReference>
<name>E3J2I8_PSEI1</name>
<dbReference type="InterPro" id="IPR016888">
    <property type="entry name" value="UCP028498"/>
</dbReference>
<gene>
    <name evidence="1" type="ordered locus">FraEuI1c_2468</name>
</gene>
<protein>
    <submittedName>
        <fullName evidence="1">Uncharacterized conserved protein UCP028498</fullName>
    </submittedName>
</protein>
<dbReference type="OrthoDB" id="162563at2"/>
<sequence length="125" mass="13772">MTTWTPSELDALGSTEEMTITTRRADGSLRPAVPIWVVRVEDDLYVRSYRGRDGSWFQRAAAQGTAHVQAAGVDRDVTVAGPGPASREPVDRAYRAKYARYGDSYLRPMVADPAVDTTLRLTPTD</sequence>
<keyword evidence="2" id="KW-1185">Reference proteome</keyword>
<dbReference type="Proteomes" id="UP000002484">
    <property type="component" value="Chromosome"/>
</dbReference>
<dbReference type="KEGG" id="fri:FraEuI1c_2468"/>
<evidence type="ECO:0000313" key="2">
    <source>
        <dbReference type="Proteomes" id="UP000002484"/>
    </source>
</evidence>
<accession>E3J2I8</accession>
<dbReference type="RefSeq" id="WP_013423620.1">
    <property type="nucleotide sequence ID" value="NC_014666.1"/>
</dbReference>
<dbReference type="AlphaFoldDB" id="E3J2I8"/>
<proteinExistence type="predicted"/>
<reference evidence="1 2" key="1">
    <citation type="submission" date="2010-10" db="EMBL/GenBank/DDBJ databases">
        <title>Complete sequence of Frankia sp. EuI1c.</title>
        <authorList>
            <consortium name="US DOE Joint Genome Institute"/>
            <person name="Lucas S."/>
            <person name="Copeland A."/>
            <person name="Lapidus A."/>
            <person name="Cheng J.-F."/>
            <person name="Bruce D."/>
            <person name="Goodwin L."/>
            <person name="Pitluck S."/>
            <person name="Chertkov O."/>
            <person name="Detter J.C."/>
            <person name="Han C."/>
            <person name="Tapia R."/>
            <person name="Land M."/>
            <person name="Hauser L."/>
            <person name="Jeffries C."/>
            <person name="Kyrpides N."/>
            <person name="Ivanova N."/>
            <person name="Mikhailova N."/>
            <person name="Beauchemin N."/>
            <person name="Sen A."/>
            <person name="Sur S.A."/>
            <person name="Gtari M."/>
            <person name="Wall L."/>
            <person name="Tisa L."/>
            <person name="Woyke T."/>
        </authorList>
    </citation>
    <scope>NUCLEOTIDE SEQUENCE [LARGE SCALE GENOMIC DNA]</scope>
    <source>
        <strain evidence="2">DSM 45817 / CECT 9037 / EuI1c</strain>
    </source>
</reference>
<dbReference type="EMBL" id="CP002299">
    <property type="protein sequence ID" value="ADP80502.1"/>
    <property type="molecule type" value="Genomic_DNA"/>
</dbReference>
<dbReference type="InterPro" id="IPR012349">
    <property type="entry name" value="Split_barrel_FMN-bd"/>
</dbReference>
<evidence type="ECO:0000313" key="1">
    <source>
        <dbReference type="EMBL" id="ADP80502.1"/>
    </source>
</evidence>
<organism evidence="1 2">
    <name type="scientific">Pseudofrankia inefficax (strain DSM 45817 / CECT 9037 / DDB 130130 / EuI1c)</name>
    <name type="common">Frankia inefficax</name>
    <dbReference type="NCBI Taxonomy" id="298654"/>
    <lineage>
        <taxon>Bacteria</taxon>
        <taxon>Bacillati</taxon>
        <taxon>Actinomycetota</taxon>
        <taxon>Actinomycetes</taxon>
        <taxon>Frankiales</taxon>
        <taxon>Frankiaceae</taxon>
        <taxon>Pseudofrankia</taxon>
    </lineage>
</organism>
<dbReference type="eggNOG" id="COG4334">
    <property type="taxonomic scope" value="Bacteria"/>
</dbReference>
<dbReference type="InParanoid" id="E3J2I8"/>
<dbReference type="STRING" id="298654.FraEuI1c_2468"/>
<dbReference type="Pfam" id="PF10012">
    <property type="entry name" value="DUF2255"/>
    <property type="match status" value="1"/>
</dbReference>
<dbReference type="Gene3D" id="2.30.110.10">
    <property type="entry name" value="Electron Transport, Fmn-binding Protein, Chain A"/>
    <property type="match status" value="1"/>
</dbReference>